<dbReference type="GO" id="GO:0005198">
    <property type="term" value="F:structural molecule activity"/>
    <property type="evidence" value="ECO:0007669"/>
    <property type="project" value="TreeGrafter"/>
</dbReference>
<dbReference type="Gene3D" id="1.10.10.570">
    <property type="entry name" value="Winged helix' DNA-binding domain. Chain C. Domain 1"/>
    <property type="match status" value="1"/>
</dbReference>
<keyword evidence="5" id="KW-1185">Reference proteome</keyword>
<name>A0A8H5HPU1_9AGAR</name>
<protein>
    <recommendedName>
        <fullName evidence="6">ESCRT-II complex vps25 subunit</fullName>
    </recommendedName>
</protein>
<evidence type="ECO:0000256" key="3">
    <source>
        <dbReference type="ARBA" id="ARBA00022927"/>
    </source>
</evidence>
<keyword evidence="3" id="KW-0653">Protein transport</keyword>
<reference evidence="4 5" key="1">
    <citation type="journal article" date="2020" name="ISME J.">
        <title>Uncovering the hidden diversity of litter-decomposition mechanisms in mushroom-forming fungi.</title>
        <authorList>
            <person name="Floudas D."/>
            <person name="Bentzer J."/>
            <person name="Ahren D."/>
            <person name="Johansson T."/>
            <person name="Persson P."/>
            <person name="Tunlid A."/>
        </authorList>
    </citation>
    <scope>NUCLEOTIDE SEQUENCE [LARGE SCALE GENOMIC DNA]</scope>
    <source>
        <strain evidence="4 5">CBS 661.87</strain>
    </source>
</reference>
<dbReference type="InterPro" id="IPR036388">
    <property type="entry name" value="WH-like_DNA-bd_sf"/>
</dbReference>
<dbReference type="InterPro" id="IPR008570">
    <property type="entry name" value="ESCRT-II_cplx_Vps25-sub"/>
</dbReference>
<evidence type="ECO:0000313" key="4">
    <source>
        <dbReference type="EMBL" id="KAF5386940.1"/>
    </source>
</evidence>
<dbReference type="InterPro" id="IPR014041">
    <property type="entry name" value="ESCRT-II_cplx_Vps25-sub_N"/>
</dbReference>
<dbReference type="GO" id="GO:0000814">
    <property type="term" value="C:ESCRT II complex"/>
    <property type="evidence" value="ECO:0007669"/>
    <property type="project" value="InterPro"/>
</dbReference>
<dbReference type="Pfam" id="PF05871">
    <property type="entry name" value="ESCRT-II"/>
    <property type="match status" value="1"/>
</dbReference>
<gene>
    <name evidence="4" type="ORF">D9615_001718</name>
</gene>
<dbReference type="EMBL" id="JAACJP010000002">
    <property type="protein sequence ID" value="KAF5386940.1"/>
    <property type="molecule type" value="Genomic_DNA"/>
</dbReference>
<evidence type="ECO:0008006" key="6">
    <source>
        <dbReference type="Google" id="ProtNLM"/>
    </source>
</evidence>
<keyword evidence="2" id="KW-0813">Transport</keyword>
<evidence type="ECO:0000256" key="2">
    <source>
        <dbReference type="ARBA" id="ARBA00022448"/>
    </source>
</evidence>
<proteinExistence type="inferred from homology"/>
<dbReference type="AlphaFoldDB" id="A0A8H5HPU1"/>
<dbReference type="SUPFAM" id="SSF46785">
    <property type="entry name" value="Winged helix' DNA-binding domain"/>
    <property type="match status" value="2"/>
</dbReference>
<dbReference type="InterPro" id="IPR036390">
    <property type="entry name" value="WH_DNA-bd_sf"/>
</dbReference>
<dbReference type="OrthoDB" id="245150at2759"/>
<comment type="caution">
    <text evidence="4">The sequence shown here is derived from an EMBL/GenBank/DDBJ whole genome shotgun (WGS) entry which is preliminary data.</text>
</comment>
<evidence type="ECO:0000256" key="1">
    <source>
        <dbReference type="ARBA" id="ARBA00009674"/>
    </source>
</evidence>
<dbReference type="PANTHER" id="PTHR13149">
    <property type="entry name" value="VACUOLAR PROTEIN SORTING-ASSOCIATED PROTEIN VPS25"/>
    <property type="match status" value="1"/>
</dbReference>
<accession>A0A8H5HPU1</accession>
<dbReference type="Proteomes" id="UP000565441">
    <property type="component" value="Unassembled WGS sequence"/>
</dbReference>
<sequence length="207" mass="23676">MALSTRTTTSGLWTESLAEFQRYNSYTRFRPTFYTLGAAIFHQPNPGTQAIAIKQWTHLLLAYARHRRLFILRIEDSETTGNEWDEVLRNERVNRKLLPPYLSHILSFMVTTDVAAYEPSKQTRSVLLYWRSPDEWAEILHSWATTTGQLNTILTFYDITDPPIESELTGIPISLLRKAITILSKTNRAQMIGVADGEGVRIFAAGR</sequence>
<organism evidence="4 5">
    <name type="scientific">Tricholomella constricta</name>
    <dbReference type="NCBI Taxonomy" id="117010"/>
    <lineage>
        <taxon>Eukaryota</taxon>
        <taxon>Fungi</taxon>
        <taxon>Dikarya</taxon>
        <taxon>Basidiomycota</taxon>
        <taxon>Agaricomycotina</taxon>
        <taxon>Agaricomycetes</taxon>
        <taxon>Agaricomycetidae</taxon>
        <taxon>Agaricales</taxon>
        <taxon>Tricholomatineae</taxon>
        <taxon>Lyophyllaceae</taxon>
        <taxon>Tricholomella</taxon>
    </lineage>
</organism>
<comment type="similarity">
    <text evidence="1">Belongs to the VPS25 family.</text>
</comment>
<dbReference type="GO" id="GO:0042803">
    <property type="term" value="F:protein homodimerization activity"/>
    <property type="evidence" value="ECO:0007669"/>
    <property type="project" value="TreeGrafter"/>
</dbReference>
<dbReference type="Gene3D" id="1.10.10.10">
    <property type="entry name" value="Winged helix-like DNA-binding domain superfamily/Winged helix DNA-binding domain"/>
    <property type="match status" value="1"/>
</dbReference>
<dbReference type="PANTHER" id="PTHR13149:SF0">
    <property type="entry name" value="VACUOLAR PROTEIN-SORTING-ASSOCIATED PROTEIN 25"/>
    <property type="match status" value="1"/>
</dbReference>
<evidence type="ECO:0000313" key="5">
    <source>
        <dbReference type="Proteomes" id="UP000565441"/>
    </source>
</evidence>
<dbReference type="GO" id="GO:0043328">
    <property type="term" value="P:protein transport to vacuole involved in ubiquitin-dependent protein catabolic process via the multivesicular body sorting pathway"/>
    <property type="evidence" value="ECO:0007669"/>
    <property type="project" value="TreeGrafter"/>
</dbReference>